<dbReference type="InterPro" id="IPR040320">
    <property type="entry name" value="At4g37920-like"/>
</dbReference>
<dbReference type="AlphaFoldDB" id="A0A2P2KN65"/>
<dbReference type="PANTHER" id="PTHR31755">
    <property type="entry name" value="FOLATE RECEPTOR-LIKE"/>
    <property type="match status" value="1"/>
</dbReference>
<organism evidence="1">
    <name type="scientific">Rhizophora mucronata</name>
    <name type="common">Asiatic mangrove</name>
    <dbReference type="NCBI Taxonomy" id="61149"/>
    <lineage>
        <taxon>Eukaryota</taxon>
        <taxon>Viridiplantae</taxon>
        <taxon>Streptophyta</taxon>
        <taxon>Embryophyta</taxon>
        <taxon>Tracheophyta</taxon>
        <taxon>Spermatophyta</taxon>
        <taxon>Magnoliopsida</taxon>
        <taxon>eudicotyledons</taxon>
        <taxon>Gunneridae</taxon>
        <taxon>Pentapetalae</taxon>
        <taxon>rosids</taxon>
        <taxon>fabids</taxon>
        <taxon>Malpighiales</taxon>
        <taxon>Rhizophoraceae</taxon>
        <taxon>Rhizophora</taxon>
    </lineage>
</organism>
<dbReference type="EMBL" id="GGEC01026643">
    <property type="protein sequence ID" value="MBX07127.1"/>
    <property type="molecule type" value="Transcribed_RNA"/>
</dbReference>
<name>A0A2P2KN65_RHIMU</name>
<dbReference type="GO" id="GO:0009941">
    <property type="term" value="C:chloroplast envelope"/>
    <property type="evidence" value="ECO:0007669"/>
    <property type="project" value="TreeGrafter"/>
</dbReference>
<dbReference type="PANTHER" id="PTHR31755:SF2">
    <property type="entry name" value="OS08G0320800 PROTEIN"/>
    <property type="match status" value="1"/>
</dbReference>
<sequence length="425" mass="48409">MELSASTAKPPLFTSTTFCSLSERSTPSILIIPSLSLLSVLSPHQHKTRRSKTTTRRAAKSHCFHVSPKMSSIANAEVEVEVAEGYTMTQFCDKIIDVFLNEKPKVKDWKKLLVLRQEWKKYREGFYSRCQIRADREADPAAKQKLVSLASKVKKIDDEMENHSQLLKEIQDFPTDLNAIVTRRRKDFTREFFHYLTLLWETYDSLEDRDAVARLGARCLSAVSAFDNTLESVDTLDAAQAKFDDILNSPSVDVACEKIKSLAKAKELDSSLILLINSTWAAAKESSTMKNEVKGIMYQLYKATKSSIRSIAPKEIKLLKHLLNISDPEERFSALATAFCQGDESEAKDSNALYSTPEELHKWIKIMLDAYHLNKEETDIREAKRMAQPVVVQRLFILKETIEAEYLKKPRVQTQTEEDINSEDS</sequence>
<proteinExistence type="predicted"/>
<protein>
    <submittedName>
        <fullName evidence="1">Uncharacterized protein</fullName>
    </submittedName>
</protein>
<dbReference type="GO" id="GO:0009535">
    <property type="term" value="C:chloroplast thylakoid membrane"/>
    <property type="evidence" value="ECO:0007669"/>
    <property type="project" value="TreeGrafter"/>
</dbReference>
<accession>A0A2P2KN65</accession>
<reference evidence="1" key="1">
    <citation type="submission" date="2018-02" db="EMBL/GenBank/DDBJ databases">
        <title>Rhizophora mucronata_Transcriptome.</title>
        <authorList>
            <person name="Meera S.P."/>
            <person name="Sreeshan A."/>
            <person name="Augustine A."/>
        </authorList>
    </citation>
    <scope>NUCLEOTIDE SEQUENCE</scope>
    <source>
        <tissue evidence="1">Leaf</tissue>
    </source>
</reference>
<evidence type="ECO:0000313" key="1">
    <source>
        <dbReference type="EMBL" id="MBX07127.1"/>
    </source>
</evidence>